<feature type="compositionally biased region" description="Polar residues" evidence="1">
    <location>
        <begin position="58"/>
        <end position="69"/>
    </location>
</feature>
<evidence type="ECO:0000313" key="3">
    <source>
        <dbReference type="Proteomes" id="UP000591131"/>
    </source>
</evidence>
<comment type="caution">
    <text evidence="2">The sequence shown here is derived from an EMBL/GenBank/DDBJ whole genome shotgun (WGS) entry which is preliminary data.</text>
</comment>
<evidence type="ECO:0000256" key="1">
    <source>
        <dbReference type="SAM" id="MobiDB-lite"/>
    </source>
</evidence>
<feature type="region of interest" description="Disordered" evidence="1">
    <location>
        <begin position="38"/>
        <end position="69"/>
    </location>
</feature>
<evidence type="ECO:0000313" key="2">
    <source>
        <dbReference type="EMBL" id="KAF4660197.1"/>
    </source>
</evidence>
<keyword evidence="3" id="KW-1185">Reference proteome</keyword>
<organism evidence="2 3">
    <name type="scientific">Perkinsus chesapeaki</name>
    <name type="common">Clam parasite</name>
    <name type="synonym">Perkinsus andrewsi</name>
    <dbReference type="NCBI Taxonomy" id="330153"/>
    <lineage>
        <taxon>Eukaryota</taxon>
        <taxon>Sar</taxon>
        <taxon>Alveolata</taxon>
        <taxon>Perkinsozoa</taxon>
        <taxon>Perkinsea</taxon>
        <taxon>Perkinsida</taxon>
        <taxon>Perkinsidae</taxon>
        <taxon>Perkinsus</taxon>
    </lineage>
</organism>
<dbReference type="AlphaFoldDB" id="A0A7J6LLU0"/>
<name>A0A7J6LLU0_PERCH</name>
<proteinExistence type="predicted"/>
<feature type="region of interest" description="Disordered" evidence="1">
    <location>
        <begin position="84"/>
        <end position="104"/>
    </location>
</feature>
<dbReference type="OrthoDB" id="9991235at2759"/>
<dbReference type="EMBL" id="JAAPAO010000422">
    <property type="protein sequence ID" value="KAF4660197.1"/>
    <property type="molecule type" value="Genomic_DNA"/>
</dbReference>
<gene>
    <name evidence="2" type="ORF">FOL47_007262</name>
</gene>
<feature type="compositionally biased region" description="Basic and acidic residues" evidence="1">
    <location>
        <begin position="95"/>
        <end position="104"/>
    </location>
</feature>
<reference evidence="2 3" key="1">
    <citation type="submission" date="2020-04" db="EMBL/GenBank/DDBJ databases">
        <title>Perkinsus chesapeaki whole genome sequence.</title>
        <authorList>
            <person name="Bogema D.R."/>
        </authorList>
    </citation>
    <scope>NUCLEOTIDE SEQUENCE [LARGE SCALE GENOMIC DNA]</scope>
    <source>
        <strain evidence="2">ATCC PRA-425</strain>
    </source>
</reference>
<protein>
    <submittedName>
        <fullName evidence="2">Uncharacterized protein</fullName>
    </submittedName>
</protein>
<sequence length="104" mass="11529">MLPRSFEDSETIVFVKSQDQSKREATKAALDLWLLKQQADAERPSEASPMEVNGAPPDSQSAVANNLPSNPAQLKRVFSLITPNCETPATPPQENRARRLRLDN</sequence>
<dbReference type="Proteomes" id="UP000591131">
    <property type="component" value="Unassembled WGS sequence"/>
</dbReference>
<accession>A0A7J6LLU0</accession>